<organism evidence="2 3">
    <name type="scientific">Caenorhabditis remanei</name>
    <name type="common">Caenorhabditis vulgaris</name>
    <dbReference type="NCBI Taxonomy" id="31234"/>
    <lineage>
        <taxon>Eukaryota</taxon>
        <taxon>Metazoa</taxon>
        <taxon>Ecdysozoa</taxon>
        <taxon>Nematoda</taxon>
        <taxon>Chromadorea</taxon>
        <taxon>Rhabditida</taxon>
        <taxon>Rhabditina</taxon>
        <taxon>Rhabditomorpha</taxon>
        <taxon>Rhabditoidea</taxon>
        <taxon>Rhabditidae</taxon>
        <taxon>Peloderinae</taxon>
        <taxon>Caenorhabditis</taxon>
    </lineage>
</organism>
<evidence type="ECO:0000313" key="2">
    <source>
        <dbReference type="EMBL" id="KAF1764682.1"/>
    </source>
</evidence>
<reference evidence="2 3" key="1">
    <citation type="submission" date="2019-12" db="EMBL/GenBank/DDBJ databases">
        <title>Chromosome-level assembly of the Caenorhabditis remanei genome.</title>
        <authorList>
            <person name="Teterina A.A."/>
            <person name="Willis J.H."/>
            <person name="Phillips P.C."/>
        </authorList>
    </citation>
    <scope>NUCLEOTIDE SEQUENCE [LARGE SCALE GENOMIC DNA]</scope>
    <source>
        <strain evidence="2 3">PX506</strain>
        <tissue evidence="2">Whole organism</tissue>
    </source>
</reference>
<protein>
    <recommendedName>
        <fullName evidence="1">F-box domain-containing protein</fullName>
    </recommendedName>
</protein>
<feature type="domain" description="F-box" evidence="1">
    <location>
        <begin position="7"/>
        <end position="56"/>
    </location>
</feature>
<dbReference type="AlphaFoldDB" id="A0A6A5HEF4"/>
<dbReference type="RefSeq" id="XP_003104240.2">
    <property type="nucleotide sequence ID" value="XM_003104192.2"/>
</dbReference>
<comment type="caution">
    <text evidence="2">The sequence shown here is derived from an EMBL/GenBank/DDBJ whole genome shotgun (WGS) entry which is preliminary data.</text>
</comment>
<dbReference type="InterPro" id="IPR001810">
    <property type="entry name" value="F-box_dom"/>
</dbReference>
<dbReference type="Pfam" id="PF00646">
    <property type="entry name" value="F-box"/>
    <property type="match status" value="1"/>
</dbReference>
<name>A0A6A5HEF4_CAERE</name>
<dbReference type="Proteomes" id="UP000483820">
    <property type="component" value="Chromosome II"/>
</dbReference>
<gene>
    <name evidence="2" type="ORF">GCK72_004631</name>
</gene>
<evidence type="ECO:0000259" key="1">
    <source>
        <dbReference type="PROSITE" id="PS50181"/>
    </source>
</evidence>
<dbReference type="KEGG" id="crq:GCK72_004631"/>
<evidence type="ECO:0000313" key="3">
    <source>
        <dbReference type="Proteomes" id="UP000483820"/>
    </source>
</evidence>
<sequence>MTPNATKFPLLYLPCLALENVLSNFDHLDRFEFSTCSKRCKRVVKSLRHGRIEIDVQLNHRLTSVTLSSGRNLNEYTWFHFCNEPGCSNHQSLTLNGRTIRMKKASSKLLNNSKCVCFYCSGGLTVNTKALVNHLVEIFRVPIRILRFDMDGLVNYRDYVQCFSKCDDLRICGVGAISEEDLTYLEEHVEHTHFYINGNLQ</sequence>
<dbReference type="PANTHER" id="PTHR21503">
    <property type="entry name" value="F-BOX-CONTAINING HYPOTHETICAL PROTEIN C.ELEGANS"/>
    <property type="match status" value="1"/>
</dbReference>
<dbReference type="GeneID" id="9802999"/>
<accession>A0A6A5HEF4</accession>
<dbReference type="EMBL" id="WUAV01000002">
    <property type="protein sequence ID" value="KAF1764682.1"/>
    <property type="molecule type" value="Genomic_DNA"/>
</dbReference>
<dbReference type="PROSITE" id="PS50181">
    <property type="entry name" value="FBOX"/>
    <property type="match status" value="1"/>
</dbReference>
<proteinExistence type="predicted"/>
<dbReference type="PANTHER" id="PTHR21503:SF8">
    <property type="entry name" value="F-BOX ASSOCIATED DOMAIN-CONTAINING PROTEIN-RELATED"/>
    <property type="match status" value="1"/>
</dbReference>
<dbReference type="CTD" id="9802999"/>